<keyword evidence="4 5" id="KW-0472">Membrane</keyword>
<evidence type="ECO:0000256" key="4">
    <source>
        <dbReference type="ARBA" id="ARBA00023136"/>
    </source>
</evidence>
<dbReference type="SUPFAM" id="SSF53850">
    <property type="entry name" value="Periplasmic binding protein-like II"/>
    <property type="match status" value="1"/>
</dbReference>
<gene>
    <name evidence="7" type="ORF">EXD82_03030</name>
</gene>
<protein>
    <submittedName>
        <fullName evidence="7">Extracellular solute-binding protein</fullName>
    </submittedName>
</protein>
<dbReference type="Pfam" id="PF13343">
    <property type="entry name" value="SBP_bac_6"/>
    <property type="match status" value="1"/>
</dbReference>
<dbReference type="Gene3D" id="1.10.3720.10">
    <property type="entry name" value="MetI-like"/>
    <property type="match status" value="2"/>
</dbReference>
<evidence type="ECO:0000313" key="8">
    <source>
        <dbReference type="Proteomes" id="UP000317863"/>
    </source>
</evidence>
<proteinExistence type="inferred from homology"/>
<keyword evidence="3 5" id="KW-1133">Transmembrane helix</keyword>
<feature type="transmembrane region" description="Helical" evidence="5">
    <location>
        <begin position="378"/>
        <end position="401"/>
    </location>
</feature>
<evidence type="ECO:0000313" key="7">
    <source>
        <dbReference type="EMBL" id="TQQ85084.1"/>
    </source>
</evidence>
<dbReference type="EMBL" id="SGJB01000004">
    <property type="protein sequence ID" value="TQQ85084.1"/>
    <property type="molecule type" value="Genomic_DNA"/>
</dbReference>
<dbReference type="PANTHER" id="PTHR43496">
    <property type="entry name" value="PROTEIN LPLB"/>
    <property type="match status" value="1"/>
</dbReference>
<organism evidence="7 8">
    <name type="scientific">Peptacetobacter hominis</name>
    <dbReference type="NCBI Taxonomy" id="2743610"/>
    <lineage>
        <taxon>Bacteria</taxon>
        <taxon>Bacillati</taxon>
        <taxon>Bacillota</taxon>
        <taxon>Clostridia</taxon>
        <taxon>Peptostreptococcales</taxon>
        <taxon>Peptostreptococcaceae</taxon>
        <taxon>Peptacetobacter</taxon>
    </lineage>
</organism>
<feature type="transmembrane region" description="Helical" evidence="5">
    <location>
        <begin position="12"/>
        <end position="32"/>
    </location>
</feature>
<feature type="transmembrane region" description="Helical" evidence="5">
    <location>
        <begin position="66"/>
        <end position="85"/>
    </location>
</feature>
<dbReference type="OrthoDB" id="725at2"/>
<evidence type="ECO:0000256" key="5">
    <source>
        <dbReference type="RuleBase" id="RU363032"/>
    </source>
</evidence>
<dbReference type="PANTHER" id="PTHR43496:SF1">
    <property type="entry name" value="POLYGALACTURONAN_RHAMNOGALACTURONAN TRANSPORT SYSTEM PERMEASE PROTEIN YTEP"/>
    <property type="match status" value="1"/>
</dbReference>
<dbReference type="AlphaFoldDB" id="A0A544QWK8"/>
<dbReference type="InterPro" id="IPR000515">
    <property type="entry name" value="MetI-like"/>
</dbReference>
<comment type="similarity">
    <text evidence="5">Belongs to the binding-protein-dependent transport system permease family.</text>
</comment>
<feature type="domain" description="ABC transmembrane type-1" evidence="6">
    <location>
        <begin position="60"/>
        <end position="262"/>
    </location>
</feature>
<comment type="subcellular location">
    <subcellularLocation>
        <location evidence="5">Cell membrane</location>
        <topology evidence="5">Multi-pass membrane protein</topology>
    </subcellularLocation>
    <subcellularLocation>
        <location evidence="1">Membrane</location>
        <topology evidence="1">Multi-pass membrane protein</topology>
    </subcellularLocation>
</comment>
<keyword evidence="2 5" id="KW-0812">Transmembrane</keyword>
<feature type="transmembrane region" description="Helical" evidence="5">
    <location>
        <begin position="472"/>
        <end position="493"/>
    </location>
</feature>
<reference evidence="7 8" key="1">
    <citation type="submission" date="2019-02" db="EMBL/GenBank/DDBJ databases">
        <title>Peptostreptococcaceae bacterium ZHW00191 nov., a new bacterium isolated from the human gut.</title>
        <authorList>
            <person name="Zhou H.-W."/>
            <person name="Chen X.-J."/>
        </authorList>
    </citation>
    <scope>NUCLEOTIDE SEQUENCE [LARGE SCALE GENOMIC DNA]</scope>
    <source>
        <strain evidence="7 8">ZHW00191</strain>
    </source>
</reference>
<comment type="caution">
    <text evidence="7">The sequence shown here is derived from an EMBL/GenBank/DDBJ whole genome shotgun (WGS) entry which is preliminary data.</text>
</comment>
<feature type="transmembrane region" description="Helical" evidence="5">
    <location>
        <begin position="561"/>
        <end position="577"/>
    </location>
</feature>
<dbReference type="GO" id="GO:0005886">
    <property type="term" value="C:plasma membrane"/>
    <property type="evidence" value="ECO:0007669"/>
    <property type="project" value="UniProtKB-SubCell"/>
</dbReference>
<dbReference type="GO" id="GO:0055085">
    <property type="term" value="P:transmembrane transport"/>
    <property type="evidence" value="ECO:0007669"/>
    <property type="project" value="InterPro"/>
</dbReference>
<feature type="transmembrane region" description="Helical" evidence="5">
    <location>
        <begin position="139"/>
        <end position="160"/>
    </location>
</feature>
<dbReference type="PROSITE" id="PS50928">
    <property type="entry name" value="ABC_TM1"/>
    <property type="match status" value="2"/>
</dbReference>
<feature type="transmembrane region" description="Helical" evidence="5">
    <location>
        <begin position="190"/>
        <end position="210"/>
    </location>
</feature>
<feature type="transmembrane region" description="Helical" evidence="5">
    <location>
        <begin position="513"/>
        <end position="531"/>
    </location>
</feature>
<feature type="transmembrane region" description="Helical" evidence="5">
    <location>
        <begin position="289"/>
        <end position="314"/>
    </location>
</feature>
<sequence>MKMKTQKEIKSIFGILCVVFALFLIIPLAYVFRYAFVGNAGITTEFFSEVFSEKGFTTAVMNSLKVSALSACISTVLAFILSYTVHYTNTKEPIKKFIKTAAVFPMLLPTITYGFAIIYSFGKQGLITTLLGRQFFEIYGLNGLVLGFVIYTLPISYMLTSNTMRYVDKKFSIVSRVMGDSPLRTFLNTVLRPLAGTLAAAFIQTFFLSFTDFGIPASIGGKYDTIASTLYSEMLGSIPNFNTGAVVALVMLIPTAVGIGVLTYLERFNIRYQKISNVEIKKGPVRDTVFSIASVLVCVSIIIPFIVIFIAPFVKMWPYDMTPTLDNFMKIIETANLGEVYLNSIGVAAATAVIGMILTYCAALVTSRSEINPKAKSVIETISLITNTVPGMVIGIAYLLMFTGTSIQNTFTILVICTVVHYFSTPYLMFKNSLSKMNSSWETTAMLMGDTWIKTIIRIVTPNSFATICEVLSYYFVNAMVTISAVVFLVGARTATITTKIKELQYFAKFDEIFILSIMILITNVVVKAIFQALANRKTSESEEKEENKGERRKMSLKKKLVLPLLCLTMAVAPLAGCGKTGSSDQVVIYSNADEEAIEAMSKALDENGYEGQYTVQTFGTSELGGKLIAEGTNIEADMVTMSSFYLDSAQEKNDMFEKRNYDIKTLDGIDVPDFYAPITSQEGAIIVNTEMIKENNLPMPTCIKDLAKPEYKGFISVTDVASSSTAWLLVQAIISEYGETEGKEILSAIYENAGDHIEESGSAPLKKARAGEVAIGFGLRHQAVADKEEGLPIDYVDPTEGNFSLTESVAVVKKDDAEKVELCQEMAKCIIENGREYLIQTYPNAIYEGEKTDNKNHSKYPKVFAEPLTAELLEKHIEFSDSCK</sequence>
<dbReference type="CDD" id="cd06261">
    <property type="entry name" value="TM_PBP2"/>
    <property type="match status" value="2"/>
</dbReference>
<feature type="transmembrane region" description="Helical" evidence="5">
    <location>
        <begin position="244"/>
        <end position="265"/>
    </location>
</feature>
<evidence type="ECO:0000256" key="1">
    <source>
        <dbReference type="ARBA" id="ARBA00004141"/>
    </source>
</evidence>
<keyword evidence="8" id="KW-1185">Reference proteome</keyword>
<keyword evidence="5" id="KW-0813">Transport</keyword>
<dbReference type="InterPro" id="IPR035906">
    <property type="entry name" value="MetI-like_sf"/>
</dbReference>
<feature type="transmembrane region" description="Helical" evidence="5">
    <location>
        <begin position="345"/>
        <end position="366"/>
    </location>
</feature>
<dbReference type="Pfam" id="PF00528">
    <property type="entry name" value="BPD_transp_1"/>
    <property type="match status" value="2"/>
</dbReference>
<feature type="transmembrane region" description="Helical" evidence="5">
    <location>
        <begin position="407"/>
        <end position="430"/>
    </location>
</feature>
<accession>A0A544QWK8</accession>
<evidence type="ECO:0000256" key="3">
    <source>
        <dbReference type="ARBA" id="ARBA00022989"/>
    </source>
</evidence>
<evidence type="ECO:0000256" key="2">
    <source>
        <dbReference type="ARBA" id="ARBA00022692"/>
    </source>
</evidence>
<dbReference type="SUPFAM" id="SSF161098">
    <property type="entry name" value="MetI-like"/>
    <property type="match status" value="2"/>
</dbReference>
<name>A0A544QWK8_9FIRM</name>
<feature type="transmembrane region" description="Helical" evidence="5">
    <location>
        <begin position="97"/>
        <end position="119"/>
    </location>
</feature>
<feature type="domain" description="ABC transmembrane type-1" evidence="6">
    <location>
        <begin position="341"/>
        <end position="531"/>
    </location>
</feature>
<dbReference type="RefSeq" id="WP_142535441.1">
    <property type="nucleotide sequence ID" value="NZ_SGJB01000004.1"/>
</dbReference>
<dbReference type="Proteomes" id="UP000317863">
    <property type="component" value="Unassembled WGS sequence"/>
</dbReference>
<dbReference type="Gene3D" id="3.40.190.10">
    <property type="entry name" value="Periplasmic binding protein-like II"/>
    <property type="match status" value="2"/>
</dbReference>
<evidence type="ECO:0000259" key="6">
    <source>
        <dbReference type="PROSITE" id="PS50928"/>
    </source>
</evidence>